<evidence type="ECO:0000313" key="3">
    <source>
        <dbReference type="Proteomes" id="UP001634393"/>
    </source>
</evidence>
<accession>A0ABD3SWX8</accession>
<comment type="caution">
    <text evidence="2">The sequence shown here is derived from an EMBL/GenBank/DDBJ whole genome shotgun (WGS) entry which is preliminary data.</text>
</comment>
<name>A0ABD3SWX8_9LAMI</name>
<evidence type="ECO:0008006" key="4">
    <source>
        <dbReference type="Google" id="ProtNLM"/>
    </source>
</evidence>
<reference evidence="2 3" key="1">
    <citation type="submission" date="2024-12" db="EMBL/GenBank/DDBJ databases">
        <title>The unique morphological basis and parallel evolutionary history of personate flowers in Penstemon.</title>
        <authorList>
            <person name="Depatie T.H."/>
            <person name="Wessinger C.A."/>
        </authorList>
    </citation>
    <scope>NUCLEOTIDE SEQUENCE [LARGE SCALE GENOMIC DNA]</scope>
    <source>
        <strain evidence="2">WTNN_2</strain>
        <tissue evidence="2">Leaf</tissue>
    </source>
</reference>
<organism evidence="2 3">
    <name type="scientific">Penstemon smallii</name>
    <dbReference type="NCBI Taxonomy" id="265156"/>
    <lineage>
        <taxon>Eukaryota</taxon>
        <taxon>Viridiplantae</taxon>
        <taxon>Streptophyta</taxon>
        <taxon>Embryophyta</taxon>
        <taxon>Tracheophyta</taxon>
        <taxon>Spermatophyta</taxon>
        <taxon>Magnoliopsida</taxon>
        <taxon>eudicotyledons</taxon>
        <taxon>Gunneridae</taxon>
        <taxon>Pentapetalae</taxon>
        <taxon>asterids</taxon>
        <taxon>lamiids</taxon>
        <taxon>Lamiales</taxon>
        <taxon>Plantaginaceae</taxon>
        <taxon>Cheloneae</taxon>
        <taxon>Penstemon</taxon>
    </lineage>
</organism>
<evidence type="ECO:0000256" key="1">
    <source>
        <dbReference type="SAM" id="MobiDB-lite"/>
    </source>
</evidence>
<dbReference type="SUPFAM" id="SSF144256">
    <property type="entry name" value="TSP9-like"/>
    <property type="match status" value="1"/>
</dbReference>
<dbReference type="AlphaFoldDB" id="A0ABD3SWX8"/>
<protein>
    <recommendedName>
        <fullName evidence="4">Thylakoid soluble phosphoprotein TSP9</fullName>
    </recommendedName>
</protein>
<dbReference type="EMBL" id="JBJXBP010000005">
    <property type="protein sequence ID" value="KAL3829119.1"/>
    <property type="molecule type" value="Genomic_DNA"/>
</dbReference>
<sequence length="102" mass="10914">MSSLNLFLTPIVTPTNRRVKIAATAAKSSGGNSTSEEKGIVDFILGALTKQDQFYETDPILKKVEEEEKKTGTTGRSKNSVVVPPAKKKDGGFGLGGLFLKK</sequence>
<dbReference type="InterPro" id="IPR021584">
    <property type="entry name" value="TSP9"/>
</dbReference>
<dbReference type="Proteomes" id="UP001634393">
    <property type="component" value="Unassembled WGS sequence"/>
</dbReference>
<dbReference type="Pfam" id="PF11493">
    <property type="entry name" value="TSP9"/>
    <property type="match status" value="1"/>
</dbReference>
<gene>
    <name evidence="2" type="ORF">ACJIZ3_017921</name>
</gene>
<evidence type="ECO:0000313" key="2">
    <source>
        <dbReference type="EMBL" id="KAL3829119.1"/>
    </source>
</evidence>
<dbReference type="InterPro" id="IPR037244">
    <property type="entry name" value="TSP9_sf"/>
</dbReference>
<dbReference type="PANTHER" id="PTHR36370">
    <property type="entry name" value="THYLAKOID SOLUBLE PHOSPHOPROTEIN"/>
    <property type="match status" value="1"/>
</dbReference>
<proteinExistence type="predicted"/>
<dbReference type="PANTHER" id="PTHR36370:SF1">
    <property type="entry name" value="THYLAKOID SOLUBLE PHOSPHOPROTEIN"/>
    <property type="match status" value="1"/>
</dbReference>
<keyword evidence="3" id="KW-1185">Reference proteome</keyword>
<feature type="region of interest" description="Disordered" evidence="1">
    <location>
        <begin position="66"/>
        <end position="86"/>
    </location>
</feature>